<evidence type="ECO:0000313" key="1">
    <source>
        <dbReference type="EMBL" id="CAG2235468.1"/>
    </source>
</evidence>
<reference evidence="1" key="1">
    <citation type="submission" date="2021-03" db="EMBL/GenBank/DDBJ databases">
        <authorList>
            <person name="Bekaert M."/>
        </authorList>
    </citation>
    <scope>NUCLEOTIDE SEQUENCE</scope>
</reference>
<comment type="caution">
    <text evidence="1">The sequence shown here is derived from an EMBL/GenBank/DDBJ whole genome shotgun (WGS) entry which is preliminary data.</text>
</comment>
<organism evidence="1 2">
    <name type="scientific">Mytilus edulis</name>
    <name type="common">Blue mussel</name>
    <dbReference type="NCBI Taxonomy" id="6550"/>
    <lineage>
        <taxon>Eukaryota</taxon>
        <taxon>Metazoa</taxon>
        <taxon>Spiralia</taxon>
        <taxon>Lophotrochozoa</taxon>
        <taxon>Mollusca</taxon>
        <taxon>Bivalvia</taxon>
        <taxon>Autobranchia</taxon>
        <taxon>Pteriomorphia</taxon>
        <taxon>Mytilida</taxon>
        <taxon>Mytiloidea</taxon>
        <taxon>Mytilidae</taxon>
        <taxon>Mytilinae</taxon>
        <taxon>Mytilus</taxon>
    </lineage>
</organism>
<name>A0A8S3U3U0_MYTED</name>
<proteinExistence type="predicted"/>
<evidence type="ECO:0000313" key="2">
    <source>
        <dbReference type="Proteomes" id="UP000683360"/>
    </source>
</evidence>
<accession>A0A8S3U3U0</accession>
<gene>
    <name evidence="1" type="ORF">MEDL_47937</name>
</gene>
<dbReference type="AlphaFoldDB" id="A0A8S3U3U0"/>
<dbReference type="Proteomes" id="UP000683360">
    <property type="component" value="Unassembled WGS sequence"/>
</dbReference>
<protein>
    <submittedName>
        <fullName evidence="1">Uncharacterized protein</fullName>
    </submittedName>
</protein>
<keyword evidence="2" id="KW-1185">Reference proteome</keyword>
<dbReference type="EMBL" id="CAJPWZ010002318">
    <property type="protein sequence ID" value="CAG2235468.1"/>
    <property type="molecule type" value="Genomic_DNA"/>
</dbReference>
<sequence length="270" mass="31613">MKAHKHSYLPSEIKKCMYVCFGEGEDIPIALHREYINKDFVVAQIALHKQVYIISYTRKMRTKKPEWLEQYQEVSRKQQEYLSKVQNLRQSIQNKDEHVVMVSVERERHLKGRRSDRRHPTMNKMKQTVITFRPKPFPSRPIQDRRLQLVPHSIPRKLPPIIKPSLLHVDLTSGFRRTDPTVIPVELEQAHTDLEAIEAIAERNKIDLKGMLRVQSPPSKRRQELSVSKVCLKDITPEIVAPLFKTPLPDMEYITNLSSRKEIVATEKSK</sequence>
<dbReference type="OrthoDB" id="6153355at2759"/>